<evidence type="ECO:0000313" key="3">
    <source>
        <dbReference type="Proteomes" id="UP000799444"/>
    </source>
</evidence>
<keyword evidence="3" id="KW-1185">Reference proteome</keyword>
<feature type="non-terminal residue" evidence="2">
    <location>
        <position position="473"/>
    </location>
</feature>
<reference evidence="2" key="1">
    <citation type="journal article" date="2020" name="Stud. Mycol.">
        <title>101 Dothideomycetes genomes: a test case for predicting lifestyles and emergence of pathogens.</title>
        <authorList>
            <person name="Haridas S."/>
            <person name="Albert R."/>
            <person name="Binder M."/>
            <person name="Bloem J."/>
            <person name="Labutti K."/>
            <person name="Salamov A."/>
            <person name="Andreopoulos B."/>
            <person name="Baker S."/>
            <person name="Barry K."/>
            <person name="Bills G."/>
            <person name="Bluhm B."/>
            <person name="Cannon C."/>
            <person name="Castanera R."/>
            <person name="Culley D."/>
            <person name="Daum C."/>
            <person name="Ezra D."/>
            <person name="Gonzalez J."/>
            <person name="Henrissat B."/>
            <person name="Kuo A."/>
            <person name="Liang C."/>
            <person name="Lipzen A."/>
            <person name="Lutzoni F."/>
            <person name="Magnuson J."/>
            <person name="Mondo S."/>
            <person name="Nolan M."/>
            <person name="Ohm R."/>
            <person name="Pangilinan J."/>
            <person name="Park H.-J."/>
            <person name="Ramirez L."/>
            <person name="Alfaro M."/>
            <person name="Sun H."/>
            <person name="Tritt A."/>
            <person name="Yoshinaga Y."/>
            <person name="Zwiers L.-H."/>
            <person name="Turgeon B."/>
            <person name="Goodwin S."/>
            <person name="Spatafora J."/>
            <person name="Crous P."/>
            <person name="Grigoriev I."/>
        </authorList>
    </citation>
    <scope>NUCLEOTIDE SEQUENCE</scope>
    <source>
        <strain evidence="2">CBS 125425</strain>
    </source>
</reference>
<accession>A0A9P4R6P6</accession>
<proteinExistence type="predicted"/>
<dbReference type="AlphaFoldDB" id="A0A9P4R6P6"/>
<dbReference type="Proteomes" id="UP000799444">
    <property type="component" value="Unassembled WGS sequence"/>
</dbReference>
<sequence length="473" mass="53915">IVKATVILDKPQDWTKWLFLRKDSADRNSLWLYCDPDLTEAEVKKIDTEEPRARSIKSFKKDYTGNAEIEVDDLSDKEISKFQLWRQIHAERKAEFVKKKNALAAFNSEISKTIAHRHILAIANDESPHARLRTLKKLLCPSSTDRQYELLEKYERIKKVPRRGDRNLWFEEYIQILREMVAAKMPEVQGTRAQQTFIRELQGVDPAWVANEQQQLINHDIDGKEDNYTGPVELVERYQKFVSKLKPIHTALGTFATLAPVPVGADKRHTPEGRKYSCLCGKPHRFNACPYVVKSLRSTNWRADPEVEEKFQELRAHGESHPVAGIVLRLDKKQKRGKGGDKHPTPVTLDSGVPPSNINGNTNQAIRLAPTLLEKLRDGNADDIVAAGNQLIEIVEWGTVDLTVETPSGLQLVTISWVAYIPSFFTSCVALSRCRELGYEFDSGRRCLYQGLKVFCLLRESDGHWLMDAEEAD</sequence>
<comment type="caution">
    <text evidence="2">The sequence shown here is derived from an EMBL/GenBank/DDBJ whole genome shotgun (WGS) entry which is preliminary data.</text>
</comment>
<dbReference type="EMBL" id="ML996113">
    <property type="protein sequence ID" value="KAF2737828.1"/>
    <property type="molecule type" value="Genomic_DNA"/>
</dbReference>
<gene>
    <name evidence="2" type="ORF">EJ04DRAFT_419028</name>
</gene>
<organism evidence="2 3">
    <name type="scientific">Polyplosphaeria fusca</name>
    <dbReference type="NCBI Taxonomy" id="682080"/>
    <lineage>
        <taxon>Eukaryota</taxon>
        <taxon>Fungi</taxon>
        <taxon>Dikarya</taxon>
        <taxon>Ascomycota</taxon>
        <taxon>Pezizomycotina</taxon>
        <taxon>Dothideomycetes</taxon>
        <taxon>Pleosporomycetidae</taxon>
        <taxon>Pleosporales</taxon>
        <taxon>Tetraplosphaeriaceae</taxon>
        <taxon>Polyplosphaeria</taxon>
    </lineage>
</organism>
<name>A0A9P4R6P6_9PLEO</name>
<feature type="region of interest" description="Disordered" evidence="1">
    <location>
        <begin position="333"/>
        <end position="360"/>
    </location>
</feature>
<evidence type="ECO:0000256" key="1">
    <source>
        <dbReference type="SAM" id="MobiDB-lite"/>
    </source>
</evidence>
<feature type="non-terminal residue" evidence="2">
    <location>
        <position position="1"/>
    </location>
</feature>
<protein>
    <submittedName>
        <fullName evidence="2">Uncharacterized protein</fullName>
    </submittedName>
</protein>
<dbReference type="OrthoDB" id="3713149at2759"/>
<evidence type="ECO:0000313" key="2">
    <source>
        <dbReference type="EMBL" id="KAF2737828.1"/>
    </source>
</evidence>